<sequence length="201" mass="23232">MLTKTERLILSNQLQILKALNLGDGDYYDEKIKILQRGYAHYYDQVLDMVSDDIPEHISDEVFLILNMFRALQLSFGEENGPEETKSPWQTAGSDMLSVIPGQIYPEILEFRGFSRHWEFQHFSFASFVISEDGKYEEFYKPEGYDSVSPMLPQYRFMLRQWSLTGRKQALSLEEIRFITSLPNAAAAHPFSQSRGQNAAN</sequence>
<keyword evidence="2" id="KW-1185">Reference proteome</keyword>
<dbReference type="EMBL" id="BMHF01000014">
    <property type="protein sequence ID" value="GGA46352.1"/>
    <property type="molecule type" value="Genomic_DNA"/>
</dbReference>
<gene>
    <name evidence="1" type="ORF">GCM10010917_34560</name>
</gene>
<evidence type="ECO:0000313" key="1">
    <source>
        <dbReference type="EMBL" id="GGA46352.1"/>
    </source>
</evidence>
<dbReference type="InterPro" id="IPR023146">
    <property type="entry name" value="YfbU_alpha-helical_sf"/>
</dbReference>
<dbReference type="InterPro" id="IPR023145">
    <property type="entry name" value="YfbU_helix-hairpin_sf"/>
</dbReference>
<dbReference type="SUPFAM" id="SSF116960">
    <property type="entry name" value="YfbU-like"/>
    <property type="match status" value="1"/>
</dbReference>
<organism evidence="1 2">
    <name type="scientific">Paenibacillus physcomitrellae</name>
    <dbReference type="NCBI Taxonomy" id="1619311"/>
    <lineage>
        <taxon>Bacteria</taxon>
        <taxon>Bacillati</taxon>
        <taxon>Bacillota</taxon>
        <taxon>Bacilli</taxon>
        <taxon>Bacillales</taxon>
        <taxon>Paenibacillaceae</taxon>
        <taxon>Paenibacillus</taxon>
    </lineage>
</organism>
<name>A0ABQ1GM35_9BACL</name>
<dbReference type="Proteomes" id="UP000609323">
    <property type="component" value="Unassembled WGS sequence"/>
</dbReference>
<proteinExistence type="predicted"/>
<dbReference type="NCBIfam" id="NF003936">
    <property type="entry name" value="PRK05445.1"/>
    <property type="match status" value="1"/>
</dbReference>
<comment type="caution">
    <text evidence="1">The sequence shown here is derived from an EMBL/GenBank/DDBJ whole genome shotgun (WGS) entry which is preliminary data.</text>
</comment>
<dbReference type="Gene3D" id="1.10.287.680">
    <property type="entry name" value="Helix hairpin bin"/>
    <property type="match status" value="1"/>
</dbReference>
<accession>A0ABQ1GM35</accession>
<dbReference type="Gene3D" id="1.10.3190.10">
    <property type="entry name" value="yfbu gene product, domain 2"/>
    <property type="match status" value="1"/>
</dbReference>
<reference evidence="2" key="1">
    <citation type="journal article" date="2019" name="Int. J. Syst. Evol. Microbiol.">
        <title>The Global Catalogue of Microorganisms (GCM) 10K type strain sequencing project: providing services to taxonomists for standard genome sequencing and annotation.</title>
        <authorList>
            <consortium name="The Broad Institute Genomics Platform"/>
            <consortium name="The Broad Institute Genome Sequencing Center for Infectious Disease"/>
            <person name="Wu L."/>
            <person name="Ma J."/>
        </authorList>
    </citation>
    <scope>NUCLEOTIDE SEQUENCE [LARGE SCALE GENOMIC DNA]</scope>
    <source>
        <strain evidence="2">CGMCC 1.15044</strain>
    </source>
</reference>
<evidence type="ECO:0000313" key="2">
    <source>
        <dbReference type="Proteomes" id="UP000609323"/>
    </source>
</evidence>
<dbReference type="InterPro" id="IPR005587">
    <property type="entry name" value="UPF0304_YfbU"/>
</dbReference>
<dbReference type="RefSeq" id="WP_157739515.1">
    <property type="nucleotide sequence ID" value="NZ_BMHF01000014.1"/>
</dbReference>
<evidence type="ECO:0008006" key="3">
    <source>
        <dbReference type="Google" id="ProtNLM"/>
    </source>
</evidence>
<dbReference type="Pfam" id="PF03887">
    <property type="entry name" value="YfbU"/>
    <property type="match status" value="1"/>
</dbReference>
<protein>
    <recommendedName>
        <fullName evidence="3">YfbU family protein</fullName>
    </recommendedName>
</protein>